<evidence type="ECO:0008006" key="3">
    <source>
        <dbReference type="Google" id="ProtNLM"/>
    </source>
</evidence>
<dbReference type="AlphaFoldDB" id="A0A9X9PYD4"/>
<organism evidence="1 2">
    <name type="scientific">Gulo gulo</name>
    <name type="common">Wolverine</name>
    <name type="synonym">Gluton</name>
    <dbReference type="NCBI Taxonomy" id="48420"/>
    <lineage>
        <taxon>Eukaryota</taxon>
        <taxon>Metazoa</taxon>
        <taxon>Chordata</taxon>
        <taxon>Craniata</taxon>
        <taxon>Vertebrata</taxon>
        <taxon>Euteleostomi</taxon>
        <taxon>Mammalia</taxon>
        <taxon>Eutheria</taxon>
        <taxon>Laurasiatheria</taxon>
        <taxon>Carnivora</taxon>
        <taxon>Caniformia</taxon>
        <taxon>Musteloidea</taxon>
        <taxon>Mustelidae</taxon>
        <taxon>Guloninae</taxon>
        <taxon>Gulo</taxon>
    </lineage>
</organism>
<comment type="caution">
    <text evidence="1">The sequence shown here is derived from an EMBL/GenBank/DDBJ whole genome shotgun (WGS) entry which is preliminary data.</text>
</comment>
<dbReference type="InterPro" id="IPR013783">
    <property type="entry name" value="Ig-like_fold"/>
</dbReference>
<dbReference type="InterPro" id="IPR036179">
    <property type="entry name" value="Ig-like_dom_sf"/>
</dbReference>
<gene>
    <name evidence="1" type="ORF">BN2614_LOCUS1</name>
</gene>
<reference evidence="1 2" key="1">
    <citation type="submission" date="2018-10" db="EMBL/GenBank/DDBJ databases">
        <authorList>
            <person name="Ekblom R."/>
            <person name="Jareborg N."/>
        </authorList>
    </citation>
    <scope>NUCLEOTIDE SEQUENCE [LARGE SCALE GENOMIC DNA]</scope>
    <source>
        <tissue evidence="1">Muscle</tissue>
    </source>
</reference>
<proteinExistence type="predicted"/>
<dbReference type="Proteomes" id="UP000269945">
    <property type="component" value="Unassembled WGS sequence"/>
</dbReference>
<accession>A0A9X9PYD4</accession>
<evidence type="ECO:0000313" key="2">
    <source>
        <dbReference type="Proteomes" id="UP000269945"/>
    </source>
</evidence>
<dbReference type="Gene3D" id="2.60.40.10">
    <property type="entry name" value="Immunoglobulins"/>
    <property type="match status" value="1"/>
</dbReference>
<protein>
    <recommendedName>
        <fullName evidence="3">Immunoglobulin V-set domain-containing protein</fullName>
    </recommendedName>
</protein>
<evidence type="ECO:0000313" key="1">
    <source>
        <dbReference type="EMBL" id="VCW77497.1"/>
    </source>
</evidence>
<dbReference type="SUPFAM" id="SSF48726">
    <property type="entry name" value="Immunoglobulin"/>
    <property type="match status" value="1"/>
</dbReference>
<keyword evidence="2" id="KW-1185">Reference proteome</keyword>
<name>A0A9X9PYD4_GULGU</name>
<dbReference type="EMBL" id="CYRY02008886">
    <property type="protein sequence ID" value="VCW77497.1"/>
    <property type="molecule type" value="Genomic_DNA"/>
</dbReference>
<sequence>MLLSYGAGSLSQPVLTQPPFLSASLGTTARLTFTLSNGFSVRSYNIYWCQQKPGSPPWYLCATAQTQINTRTQGSPVASLAPRMPQPVQGFCSSLCCSLRMRLTITVLYIIAVAAAIITHSVSDNEEVRQTSEILSLSLFNRAASVEGPVG</sequence>